<sequence>MSTSSSIQKTNTIEKDSAKNVETVLFDQDYITLGGRTYRRDDLLNALGPQHASAAYPQSTHRKLANPIPLGFASFSLSCLTLSLCNANVRGVTNVKLLISLFMFFGGAIELFAGLLCFVTADTYAMTVFSSFGGFWIAWGCINTDQFHSISAYSDDPQMLNNIVGFFLAGWTVFTFLMLMCSLKTSWGLFLLLTFLDLTFLMLCIGSFIDNNKAKMAGGYFGILSSVCGWYCLYYCVVTPENSYFNIKPAMMPNSPV</sequence>
<gene>
    <name evidence="7" type="primary">KNAG0C04690</name>
    <name evidence="7" type="ordered locus">KNAG_0C04690</name>
</gene>
<evidence type="ECO:0000256" key="2">
    <source>
        <dbReference type="ARBA" id="ARBA00005587"/>
    </source>
</evidence>
<evidence type="ECO:0000256" key="3">
    <source>
        <dbReference type="ARBA" id="ARBA00022692"/>
    </source>
</evidence>
<keyword evidence="3 6" id="KW-0812">Transmembrane</keyword>
<dbReference type="PANTHER" id="PTHR31123:SF3">
    <property type="entry name" value="AMMONIA TRANSPORT OUTWARD PROTEIN 3"/>
    <property type="match status" value="1"/>
</dbReference>
<dbReference type="GO" id="GO:0015123">
    <property type="term" value="F:acetate transmembrane transporter activity"/>
    <property type="evidence" value="ECO:0007669"/>
    <property type="project" value="TreeGrafter"/>
</dbReference>
<comment type="subcellular location">
    <subcellularLocation>
        <location evidence="1">Membrane</location>
        <topology evidence="1">Multi-pass membrane protein</topology>
    </subcellularLocation>
</comment>
<dbReference type="eggNOG" id="ENOG502QSVX">
    <property type="taxonomic scope" value="Eukaryota"/>
</dbReference>
<dbReference type="KEGG" id="kng:KNAG_0C04690"/>
<dbReference type="PANTHER" id="PTHR31123">
    <property type="entry name" value="ACCUMULATION OF DYADS PROTEIN 2-RELATED"/>
    <property type="match status" value="1"/>
</dbReference>
<evidence type="ECO:0000256" key="1">
    <source>
        <dbReference type="ARBA" id="ARBA00004141"/>
    </source>
</evidence>
<dbReference type="HOGENOM" id="CLU_051062_0_0_1"/>
<proteinExistence type="inferred from homology"/>
<accession>J7R410</accession>
<keyword evidence="5 6" id="KW-0472">Membrane</keyword>
<evidence type="ECO:0000313" key="7">
    <source>
        <dbReference type="EMBL" id="CCK69570.1"/>
    </source>
</evidence>
<reference evidence="8" key="2">
    <citation type="submission" date="2012-08" db="EMBL/GenBank/DDBJ databases">
        <title>Genome sequence of Kazachstania naganishii.</title>
        <authorList>
            <person name="Gordon J.L."/>
            <person name="Armisen D."/>
            <person name="Proux-Wera E."/>
            <person name="OhEigeartaigh S.S."/>
            <person name="Byrne K.P."/>
            <person name="Wolfe K.H."/>
        </authorList>
    </citation>
    <scope>NUCLEOTIDE SEQUENCE [LARGE SCALE GENOMIC DNA]</scope>
    <source>
        <strain evidence="8">ATCC MYA-139 / BCRC 22969 / CBS 8797 / CCRC 22969 / KCTC 17520 / NBRC 10181 / NCYC 3082</strain>
    </source>
</reference>
<feature type="transmembrane region" description="Helical" evidence="6">
    <location>
        <begin position="97"/>
        <end position="121"/>
    </location>
</feature>
<dbReference type="GO" id="GO:0019740">
    <property type="term" value="P:nitrogen utilization"/>
    <property type="evidence" value="ECO:0007669"/>
    <property type="project" value="EnsemblFungi"/>
</dbReference>
<dbReference type="NCBIfam" id="NF038013">
    <property type="entry name" value="AceTr_1"/>
    <property type="match status" value="1"/>
</dbReference>
<protein>
    <recommendedName>
        <fullName evidence="9">Ammonia transport outward protein 3</fullName>
    </recommendedName>
</protein>
<dbReference type="GO" id="GO:0008519">
    <property type="term" value="F:ammonium channel activity"/>
    <property type="evidence" value="ECO:0007669"/>
    <property type="project" value="EnsemblFungi"/>
</dbReference>
<dbReference type="InterPro" id="IPR051633">
    <property type="entry name" value="AceTr"/>
</dbReference>
<organism evidence="7 8">
    <name type="scientific">Huiozyma naganishii (strain ATCC MYA-139 / BCRC 22969 / CBS 8797 / KCTC 17520 / NBRC 10181 / NCYC 3082 / Yp74L-3)</name>
    <name type="common">Yeast</name>
    <name type="synonym">Kazachstania naganishii</name>
    <dbReference type="NCBI Taxonomy" id="1071383"/>
    <lineage>
        <taxon>Eukaryota</taxon>
        <taxon>Fungi</taxon>
        <taxon>Dikarya</taxon>
        <taxon>Ascomycota</taxon>
        <taxon>Saccharomycotina</taxon>
        <taxon>Saccharomycetes</taxon>
        <taxon>Saccharomycetales</taxon>
        <taxon>Saccharomycetaceae</taxon>
        <taxon>Huiozyma</taxon>
    </lineage>
</organism>
<dbReference type="GO" id="GO:0005886">
    <property type="term" value="C:plasma membrane"/>
    <property type="evidence" value="ECO:0007669"/>
    <property type="project" value="EnsemblFungi"/>
</dbReference>
<evidence type="ECO:0000313" key="8">
    <source>
        <dbReference type="Proteomes" id="UP000006310"/>
    </source>
</evidence>
<evidence type="ECO:0008006" key="9">
    <source>
        <dbReference type="Google" id="ProtNLM"/>
    </source>
</evidence>
<feature type="transmembrane region" description="Helical" evidence="6">
    <location>
        <begin position="163"/>
        <end position="180"/>
    </location>
</feature>
<keyword evidence="8" id="KW-1185">Reference proteome</keyword>
<reference evidence="7 8" key="1">
    <citation type="journal article" date="2011" name="Proc. Natl. Acad. Sci. U.S.A.">
        <title>Evolutionary erosion of yeast sex chromosomes by mating-type switching accidents.</title>
        <authorList>
            <person name="Gordon J.L."/>
            <person name="Armisen D."/>
            <person name="Proux-Wera E."/>
            <person name="Oheigeartaigh S.S."/>
            <person name="Byrne K.P."/>
            <person name="Wolfe K.H."/>
        </authorList>
    </citation>
    <scope>NUCLEOTIDE SEQUENCE [LARGE SCALE GENOMIC DNA]</scope>
    <source>
        <strain evidence="8">ATCC MYA-139 / BCRC 22969 / CBS 8797 / CCRC 22969 / KCTC 17520 / NBRC 10181 / NCYC 3082</strain>
    </source>
</reference>
<keyword evidence="4 6" id="KW-1133">Transmembrane helix</keyword>
<name>J7R410_HUIN7</name>
<dbReference type="GeneID" id="34525250"/>
<dbReference type="EMBL" id="HE978316">
    <property type="protein sequence ID" value="CCK69570.1"/>
    <property type="molecule type" value="Genomic_DNA"/>
</dbReference>
<dbReference type="OrthoDB" id="3648309at2759"/>
<feature type="transmembrane region" description="Helical" evidence="6">
    <location>
        <begin position="187"/>
        <end position="208"/>
    </location>
</feature>
<dbReference type="RefSeq" id="XP_022463816.1">
    <property type="nucleotide sequence ID" value="XM_022607195.1"/>
</dbReference>
<feature type="transmembrane region" description="Helical" evidence="6">
    <location>
        <begin position="220"/>
        <end position="238"/>
    </location>
</feature>
<dbReference type="AlphaFoldDB" id="J7R410"/>
<dbReference type="Proteomes" id="UP000006310">
    <property type="component" value="Chromosome 3"/>
</dbReference>
<evidence type="ECO:0000256" key="5">
    <source>
        <dbReference type="ARBA" id="ARBA00023136"/>
    </source>
</evidence>
<evidence type="ECO:0000256" key="4">
    <source>
        <dbReference type="ARBA" id="ARBA00022989"/>
    </source>
</evidence>
<evidence type="ECO:0000256" key="6">
    <source>
        <dbReference type="SAM" id="Phobius"/>
    </source>
</evidence>
<dbReference type="Pfam" id="PF01184">
    <property type="entry name" value="Gpr1_Fun34_YaaH"/>
    <property type="match status" value="1"/>
</dbReference>
<dbReference type="InterPro" id="IPR000791">
    <property type="entry name" value="Gpr1/Fun34/SatP-like"/>
</dbReference>
<comment type="similarity">
    <text evidence="2">Belongs to the acetate uptake transporter (AceTr) (TC 2.A.96) family.</text>
</comment>
<dbReference type="OMA" id="CINTDQF"/>